<dbReference type="SUPFAM" id="SSF53335">
    <property type="entry name" value="S-adenosyl-L-methionine-dependent methyltransferases"/>
    <property type="match status" value="1"/>
</dbReference>
<dbReference type="EMBL" id="JAROCF010000001">
    <property type="protein sequence ID" value="MDN4615779.1"/>
    <property type="molecule type" value="Genomic_DNA"/>
</dbReference>
<dbReference type="RefSeq" id="WP_301212431.1">
    <property type="nucleotide sequence ID" value="NZ_JAROCF010000001.1"/>
</dbReference>
<proteinExistence type="inferred from homology"/>
<evidence type="ECO:0000259" key="4">
    <source>
        <dbReference type="Pfam" id="PF08241"/>
    </source>
</evidence>
<dbReference type="Gene3D" id="3.40.50.150">
    <property type="entry name" value="Vaccinia Virus protein VP39"/>
    <property type="match status" value="1"/>
</dbReference>
<dbReference type="GO" id="GO:0008168">
    <property type="term" value="F:methyltransferase activity"/>
    <property type="evidence" value="ECO:0007669"/>
    <property type="project" value="UniProtKB-KW"/>
</dbReference>
<feature type="domain" description="Methyltransferase type 11" evidence="4">
    <location>
        <begin position="45"/>
        <end position="133"/>
    </location>
</feature>
<dbReference type="InterPro" id="IPR013216">
    <property type="entry name" value="Methyltransf_11"/>
</dbReference>
<dbReference type="Pfam" id="PF08241">
    <property type="entry name" value="Methyltransf_11"/>
    <property type="match status" value="1"/>
</dbReference>
<reference evidence="5" key="1">
    <citation type="submission" date="2023-06" db="EMBL/GenBank/DDBJ databases">
        <title>MT1 and MT2 Draft Genomes of Novel Species.</title>
        <authorList>
            <person name="Venkateswaran K."/>
        </authorList>
    </citation>
    <scope>NUCLEOTIDE SEQUENCE</scope>
    <source>
        <strain evidence="5">F6_8S_P_1B</strain>
    </source>
</reference>
<dbReference type="Proteomes" id="UP001174208">
    <property type="component" value="Unassembled WGS sequence"/>
</dbReference>
<evidence type="ECO:0000256" key="1">
    <source>
        <dbReference type="ARBA" id="ARBA00008361"/>
    </source>
</evidence>
<name>A0ABT8KHH5_9MICO</name>
<dbReference type="PANTHER" id="PTHR44942">
    <property type="entry name" value="METHYLTRANSF_11 DOMAIN-CONTAINING PROTEIN"/>
    <property type="match status" value="1"/>
</dbReference>
<comment type="caution">
    <text evidence="5">The sequence shown here is derived from an EMBL/GenBank/DDBJ whole genome shotgun (WGS) entry which is preliminary data.</text>
</comment>
<keyword evidence="3 5" id="KW-0808">Transferase</keyword>
<evidence type="ECO:0000313" key="6">
    <source>
        <dbReference type="Proteomes" id="UP001174208"/>
    </source>
</evidence>
<keyword evidence="6" id="KW-1185">Reference proteome</keyword>
<evidence type="ECO:0000256" key="3">
    <source>
        <dbReference type="ARBA" id="ARBA00022679"/>
    </source>
</evidence>
<dbReference type="EC" id="2.1.1.-" evidence="5"/>
<gene>
    <name evidence="5" type="ORF">P5G50_15105</name>
</gene>
<dbReference type="CDD" id="cd02440">
    <property type="entry name" value="AdoMet_MTases"/>
    <property type="match status" value="1"/>
</dbReference>
<evidence type="ECO:0000256" key="2">
    <source>
        <dbReference type="ARBA" id="ARBA00022603"/>
    </source>
</evidence>
<comment type="similarity">
    <text evidence="1">Belongs to the methyltransferase superfamily.</text>
</comment>
<accession>A0ABT8KHH5</accession>
<dbReference type="InterPro" id="IPR029063">
    <property type="entry name" value="SAM-dependent_MTases_sf"/>
</dbReference>
<dbReference type="InterPro" id="IPR051052">
    <property type="entry name" value="Diverse_substrate_MTase"/>
</dbReference>
<sequence>MRQRNDREAHAASFDQAAEVYDAARPSYPAEAVSWLTDGIAGPVLDLGAGTGKLTAELASRGFEVTAVDPSEQMLRVLADRIPGVEVRVGGAEEIPLSAASFSLVVAAQAWHWFDAGRATSEVARVLRPGGRLGLVWNDRDESVDWVRELGELMGSPDATYGEDEEPQVPEPFGPLERHDVTWVQPLSVDGLLDLARSRSYFITKDPEAQAAVIASLRRLTAEHPDLAGRETLELPYVTRCYRATLS</sequence>
<keyword evidence="2 5" id="KW-0489">Methyltransferase</keyword>
<dbReference type="GO" id="GO:0032259">
    <property type="term" value="P:methylation"/>
    <property type="evidence" value="ECO:0007669"/>
    <property type="project" value="UniProtKB-KW"/>
</dbReference>
<organism evidence="5 6">
    <name type="scientific">Leifsonia williamsii</name>
    <dbReference type="NCBI Taxonomy" id="3035919"/>
    <lineage>
        <taxon>Bacteria</taxon>
        <taxon>Bacillati</taxon>
        <taxon>Actinomycetota</taxon>
        <taxon>Actinomycetes</taxon>
        <taxon>Micrococcales</taxon>
        <taxon>Microbacteriaceae</taxon>
        <taxon>Leifsonia</taxon>
    </lineage>
</organism>
<dbReference type="PANTHER" id="PTHR44942:SF4">
    <property type="entry name" value="METHYLTRANSFERASE TYPE 11 DOMAIN-CONTAINING PROTEIN"/>
    <property type="match status" value="1"/>
</dbReference>
<evidence type="ECO:0000313" key="5">
    <source>
        <dbReference type="EMBL" id="MDN4615779.1"/>
    </source>
</evidence>
<protein>
    <submittedName>
        <fullName evidence="5">Class I SAM-dependent methyltransferase</fullName>
        <ecNumber evidence="5">2.1.1.-</ecNumber>
    </submittedName>
</protein>